<evidence type="ECO:0000256" key="1">
    <source>
        <dbReference type="SAM" id="Phobius"/>
    </source>
</evidence>
<keyword evidence="1" id="KW-0812">Transmembrane</keyword>
<keyword evidence="3" id="KW-1185">Reference proteome</keyword>
<evidence type="ECO:0000313" key="4">
    <source>
        <dbReference type="WormBase" id="Y82E9BL.5"/>
    </source>
</evidence>
<gene>
    <name evidence="2" type="ORF">CELE_Y82E9BL.5</name>
    <name evidence="2 4" type="ORF">Y82E9BL.5</name>
</gene>
<name>Q95XB3_CAEEL</name>
<evidence type="ECO:0000313" key="2">
    <source>
        <dbReference type="EMBL" id="CCD73891.1"/>
    </source>
</evidence>
<dbReference type="AGR" id="WB:WBGene00022322"/>
<dbReference type="KEGG" id="cel:CELE_Y82E9BL.5"/>
<dbReference type="PhylomeDB" id="Q95XB3"/>
<accession>Q95XB3</accession>
<feature type="transmembrane region" description="Helical" evidence="1">
    <location>
        <begin position="70"/>
        <end position="96"/>
    </location>
</feature>
<feature type="transmembrane region" description="Helical" evidence="1">
    <location>
        <begin position="102"/>
        <end position="124"/>
    </location>
</feature>
<dbReference type="RefSeq" id="NP_497389.1">
    <property type="nucleotide sequence ID" value="NM_064988.1"/>
</dbReference>
<dbReference type="HOGENOM" id="CLU_1112179_0_0_1"/>
<reference evidence="2 3" key="1">
    <citation type="journal article" date="1998" name="Science">
        <title>Genome sequence of the nematode C. elegans: a platform for investigating biology.</title>
        <authorList>
            <consortium name="The C. elegans sequencing consortium"/>
            <person name="Sulson J.E."/>
            <person name="Waterston R."/>
        </authorList>
    </citation>
    <scope>NUCLEOTIDE SEQUENCE [LARGE SCALE GENOMIC DNA]</scope>
    <source>
        <strain evidence="2 3">Bristol N2</strain>
    </source>
</reference>
<dbReference type="Bgee" id="WBGene00022322">
    <property type="expression patterns" value="Expressed in embryo and 1 other cell type or tissue"/>
</dbReference>
<feature type="transmembrane region" description="Helical" evidence="1">
    <location>
        <begin position="39"/>
        <end position="58"/>
    </location>
</feature>
<dbReference type="OrthoDB" id="5849631at2759"/>
<dbReference type="UCSC" id="Y82E9BL.5">
    <property type="organism name" value="c. elegans"/>
</dbReference>
<sequence length="250" mass="28809">MGAVGRTLYFLYIFALVYLINNMYGLHIFLVNIKKKNPLMLISLYILVSIALSCKLVDKRKNQQSIENFCWHRILIAGAVVCLNVLFPVAMITMFLGGWMNTLASILIYLLLLCPPISLANVLLESESPIKYTFPKTTKLTNLQKVSIILFFTIMEVYYIYLCTWTHHSQNEYNIMNKLWPESVYLCPIINIMSIPAVIVACYAHNSEKMNLSRLRPDDGLELIKIRTWNPATGVWELDEKPEEHEVVEV</sequence>
<evidence type="ECO:0000313" key="3">
    <source>
        <dbReference type="Proteomes" id="UP000001940"/>
    </source>
</evidence>
<keyword evidence="1" id="KW-1133">Transmembrane helix</keyword>
<organism evidence="2 3">
    <name type="scientific">Caenorhabditis elegans</name>
    <dbReference type="NCBI Taxonomy" id="6239"/>
    <lineage>
        <taxon>Eukaryota</taxon>
        <taxon>Metazoa</taxon>
        <taxon>Ecdysozoa</taxon>
        <taxon>Nematoda</taxon>
        <taxon>Chromadorea</taxon>
        <taxon>Rhabditida</taxon>
        <taxon>Rhabditina</taxon>
        <taxon>Rhabditomorpha</taxon>
        <taxon>Rhabditoidea</taxon>
        <taxon>Rhabditidae</taxon>
        <taxon>Peloderinae</taxon>
        <taxon>Caenorhabditis</taxon>
    </lineage>
</organism>
<keyword evidence="1" id="KW-0472">Membrane</keyword>
<dbReference type="PANTHER" id="PTHR31847">
    <property type="entry name" value="PROTEIN CBG10327"/>
    <property type="match status" value="1"/>
</dbReference>
<feature type="transmembrane region" description="Helical" evidence="1">
    <location>
        <begin position="9"/>
        <end position="33"/>
    </location>
</feature>
<feature type="transmembrane region" description="Helical" evidence="1">
    <location>
        <begin position="145"/>
        <end position="162"/>
    </location>
</feature>
<dbReference type="PaxDb" id="6239-Y82E9BL.5"/>
<dbReference type="Proteomes" id="UP000001940">
    <property type="component" value="Chromosome III"/>
</dbReference>
<feature type="transmembrane region" description="Helical" evidence="1">
    <location>
        <begin position="182"/>
        <end position="204"/>
    </location>
</feature>
<proteinExistence type="predicted"/>
<dbReference type="AlphaFoldDB" id="Q95XB3"/>
<dbReference type="PANTHER" id="PTHR31847:SF1">
    <property type="entry name" value="DUF1084 DOMAIN-CONTAINING PROTEIN-RELATED"/>
    <property type="match status" value="1"/>
</dbReference>
<dbReference type="CTD" id="190754"/>
<dbReference type="EMBL" id="BX284603">
    <property type="protein sequence ID" value="CCD73891.1"/>
    <property type="molecule type" value="Genomic_DNA"/>
</dbReference>
<dbReference type="GeneID" id="190754"/>
<dbReference type="FunCoup" id="Q95XB3">
    <property type="interactions" value="811"/>
</dbReference>
<dbReference type="WormBase" id="Y82E9BL.5">
    <property type="protein sequence ID" value="CE27547"/>
    <property type="gene ID" value="WBGene00022322"/>
</dbReference>
<dbReference type="InParanoid" id="Q95XB3"/>
<protein>
    <submittedName>
        <fullName evidence="2">G_PROTEIN_RECEP_F1_2 domain-containing protein</fullName>
    </submittedName>
</protein>